<sequence length="144" mass="16421">MDKKIVQIDLSKVDAEILEIDQELKELALSIKRLENERTEKVRFKEFILANMDKYGKPLDIVPKITMSKGKHDISDFVLNYLRKYGNVKVSSLIESYASDTGKDSNLARSNVSNALTRLKGSGKVENEKDDNGKSIWRLKKSED</sequence>
<feature type="compositionally biased region" description="Basic and acidic residues" evidence="1">
    <location>
        <begin position="123"/>
        <end position="133"/>
    </location>
</feature>
<reference evidence="2 3" key="1">
    <citation type="submission" date="2020-09" db="EMBL/GenBank/DDBJ databases">
        <title>Genome sequences of type strains of Chitinophaga qingshengii and Chitinophaga varians.</title>
        <authorList>
            <person name="Kittiwongwattana C."/>
        </authorList>
    </citation>
    <scope>NUCLEOTIDE SEQUENCE [LARGE SCALE GENOMIC DNA]</scope>
    <source>
        <strain evidence="2 3">JCM 30026</strain>
    </source>
</reference>
<accession>A0ABR7THL5</accession>
<comment type="caution">
    <text evidence="2">The sequence shown here is derived from an EMBL/GenBank/DDBJ whole genome shotgun (WGS) entry which is preliminary data.</text>
</comment>
<proteinExistence type="predicted"/>
<dbReference type="RefSeq" id="WP_188087088.1">
    <property type="nucleotide sequence ID" value="NZ_JACVFC010000001.1"/>
</dbReference>
<dbReference type="Proteomes" id="UP000659124">
    <property type="component" value="Unassembled WGS sequence"/>
</dbReference>
<organism evidence="2 3">
    <name type="scientific">Chitinophaga qingshengii</name>
    <dbReference type="NCBI Taxonomy" id="1569794"/>
    <lineage>
        <taxon>Bacteria</taxon>
        <taxon>Pseudomonadati</taxon>
        <taxon>Bacteroidota</taxon>
        <taxon>Chitinophagia</taxon>
        <taxon>Chitinophagales</taxon>
        <taxon>Chitinophagaceae</taxon>
        <taxon>Chitinophaga</taxon>
    </lineage>
</organism>
<dbReference type="EMBL" id="JACVFC010000001">
    <property type="protein sequence ID" value="MBC9930001.1"/>
    <property type="molecule type" value="Genomic_DNA"/>
</dbReference>
<gene>
    <name evidence="2" type="ORF">ICL07_06405</name>
</gene>
<evidence type="ECO:0000256" key="1">
    <source>
        <dbReference type="SAM" id="MobiDB-lite"/>
    </source>
</evidence>
<evidence type="ECO:0008006" key="4">
    <source>
        <dbReference type="Google" id="ProtNLM"/>
    </source>
</evidence>
<feature type="region of interest" description="Disordered" evidence="1">
    <location>
        <begin position="119"/>
        <end position="144"/>
    </location>
</feature>
<name>A0ABR7THL5_9BACT</name>
<keyword evidence="3" id="KW-1185">Reference proteome</keyword>
<evidence type="ECO:0000313" key="2">
    <source>
        <dbReference type="EMBL" id="MBC9930001.1"/>
    </source>
</evidence>
<protein>
    <recommendedName>
        <fullName evidence="4">ArsR family transcriptional regulator</fullName>
    </recommendedName>
</protein>
<evidence type="ECO:0000313" key="3">
    <source>
        <dbReference type="Proteomes" id="UP000659124"/>
    </source>
</evidence>